<dbReference type="CDD" id="cd00586">
    <property type="entry name" value="4HBT"/>
    <property type="match status" value="1"/>
</dbReference>
<protein>
    <recommendedName>
        <fullName evidence="5">Thioesterase</fullName>
    </recommendedName>
</protein>
<sequence>MKTHTIMVNPRFCETDALGHLSNISYFIYLEEARTRLFDEMSHGGRTDEWHFILASTKCDFIRQAFFGRRLRVETNVSRIGNKSFQCIHRIMEEETGRLIAIGEAAVVHFNFQTQTSEPLPDDLQTMLAEYLAPSVGETISPLSCKKRSKKGSGISSACTADFSFSTFPRFFGPNHRRQHTL</sequence>
<evidence type="ECO:0000256" key="2">
    <source>
        <dbReference type="ARBA" id="ARBA00022801"/>
    </source>
</evidence>
<evidence type="ECO:0008006" key="5">
    <source>
        <dbReference type="Google" id="ProtNLM"/>
    </source>
</evidence>
<dbReference type="InterPro" id="IPR050563">
    <property type="entry name" value="4-hydroxybenzoyl-CoA_TE"/>
</dbReference>
<name>A0A150N087_GEOSE</name>
<dbReference type="Pfam" id="PF13279">
    <property type="entry name" value="4HBT_2"/>
    <property type="match status" value="1"/>
</dbReference>
<dbReference type="GO" id="GO:0047617">
    <property type="term" value="F:fatty acyl-CoA hydrolase activity"/>
    <property type="evidence" value="ECO:0007669"/>
    <property type="project" value="TreeGrafter"/>
</dbReference>
<dbReference type="PANTHER" id="PTHR31793:SF27">
    <property type="entry name" value="NOVEL THIOESTERASE SUPERFAMILY DOMAIN AND SAPOSIN A-TYPE DOMAIN CONTAINING PROTEIN (0610012H03RIK)"/>
    <property type="match status" value="1"/>
</dbReference>
<reference evidence="3 4" key="1">
    <citation type="submission" date="2016-01" db="EMBL/GenBank/DDBJ databases">
        <title>Draft Genome Sequences of Seven Thermophilic Sporeformers Isolated from Foods.</title>
        <authorList>
            <person name="Berendsen E.M."/>
            <person name="Wells-Bennik M.H."/>
            <person name="Krawcyk A.O."/>
            <person name="De Jong A."/>
            <person name="Holsappel S."/>
            <person name="Eijlander R.T."/>
            <person name="Kuipers O.P."/>
        </authorList>
    </citation>
    <scope>NUCLEOTIDE SEQUENCE [LARGE SCALE GENOMIC DNA]</scope>
    <source>
        <strain evidence="3 4">B4109</strain>
    </source>
</reference>
<evidence type="ECO:0000313" key="3">
    <source>
        <dbReference type="EMBL" id="KYD30076.1"/>
    </source>
</evidence>
<comment type="similarity">
    <text evidence="1">Belongs to the 4-hydroxybenzoyl-CoA thioesterase family.</text>
</comment>
<comment type="caution">
    <text evidence="3">The sequence shown here is derived from an EMBL/GenBank/DDBJ whole genome shotgun (WGS) entry which is preliminary data.</text>
</comment>
<dbReference type="Gene3D" id="3.10.129.10">
    <property type="entry name" value="Hotdog Thioesterase"/>
    <property type="match status" value="1"/>
</dbReference>
<keyword evidence="2" id="KW-0378">Hydrolase</keyword>
<evidence type="ECO:0000256" key="1">
    <source>
        <dbReference type="ARBA" id="ARBA00005953"/>
    </source>
</evidence>
<dbReference type="PANTHER" id="PTHR31793">
    <property type="entry name" value="4-HYDROXYBENZOYL-COA THIOESTERASE FAMILY MEMBER"/>
    <property type="match status" value="1"/>
</dbReference>
<gene>
    <name evidence="3" type="ORF">B4109_1459</name>
</gene>
<dbReference type="EMBL" id="LQYV01000006">
    <property type="protein sequence ID" value="KYD30076.1"/>
    <property type="molecule type" value="Genomic_DNA"/>
</dbReference>
<dbReference type="AlphaFoldDB" id="A0A150N087"/>
<evidence type="ECO:0000313" key="4">
    <source>
        <dbReference type="Proteomes" id="UP000075424"/>
    </source>
</evidence>
<accession>A0A150N087</accession>
<organism evidence="3 4">
    <name type="scientific">Geobacillus stearothermophilus</name>
    <name type="common">Bacillus stearothermophilus</name>
    <dbReference type="NCBI Taxonomy" id="1422"/>
    <lineage>
        <taxon>Bacteria</taxon>
        <taxon>Bacillati</taxon>
        <taxon>Bacillota</taxon>
        <taxon>Bacilli</taxon>
        <taxon>Bacillales</taxon>
        <taxon>Anoxybacillaceae</taxon>
        <taxon>Geobacillus</taxon>
    </lineage>
</organism>
<dbReference type="Proteomes" id="UP000075424">
    <property type="component" value="Unassembled WGS sequence"/>
</dbReference>
<proteinExistence type="inferred from homology"/>
<dbReference type="InterPro" id="IPR029069">
    <property type="entry name" value="HotDog_dom_sf"/>
</dbReference>
<dbReference type="SUPFAM" id="SSF54637">
    <property type="entry name" value="Thioesterase/thiol ester dehydrase-isomerase"/>
    <property type="match status" value="1"/>
</dbReference>
<dbReference type="PATRIC" id="fig|1422.18.peg.2909"/>